<dbReference type="GO" id="GO:0035438">
    <property type="term" value="F:cyclic-di-GMP binding"/>
    <property type="evidence" value="ECO:0007669"/>
    <property type="project" value="InterPro"/>
</dbReference>
<dbReference type="EMBL" id="CP031093">
    <property type="protein sequence ID" value="QCF26012.1"/>
    <property type="molecule type" value="Genomic_DNA"/>
</dbReference>
<evidence type="ECO:0000313" key="5">
    <source>
        <dbReference type="Proteomes" id="UP000298049"/>
    </source>
</evidence>
<keyword evidence="1" id="KW-0472">Membrane</keyword>
<dbReference type="AlphaFoldDB" id="A0A4P7XIA2"/>
<keyword evidence="5" id="KW-1185">Reference proteome</keyword>
<sequence length="400" mass="43943">MKPLQTAPLDVVHEAIDERQHVRTRLPAHALLSVNGKQRSCEIIDISLGGMALSAKGIRPDERAGAVPLEVGTTTSSAIQLNLMHFELSVAARVKVVAVTEDVIRVAFEEIDKRKMDTLRYVISSYISGDVVNIDGVFNLMQRENYIKERKVKVDTSRSFLSRLRALAGSLLYLAVGLGIFAVIGYKLFLYFFQVAAVSGVVDGAPYVVNMPENGYVSFLVDTADLNGGFVRVESGQPIAAVSTQLMTSFNTPDDVLALMEITQQDLQTLYGKAFIETVINSPCDCYVYFTDSAMDRYVTKDKPLMHLLPIDRSLLVRASFSYDRLNELKNVESVSLSVFGDAAKTSGEIVGSAINQETGMLDIIVRPAQAIDMQSYLKPVAVSVRTGTFFSHWTTGTSE</sequence>
<keyword evidence="1" id="KW-1133">Transmembrane helix</keyword>
<evidence type="ECO:0000256" key="1">
    <source>
        <dbReference type="SAM" id="Phobius"/>
    </source>
</evidence>
<evidence type="ECO:0000313" key="4">
    <source>
        <dbReference type="EMBL" id="QCF26012.1"/>
    </source>
</evidence>
<feature type="transmembrane region" description="Helical" evidence="1">
    <location>
        <begin position="171"/>
        <end position="193"/>
    </location>
</feature>
<accession>A0A4P7XIA2</accession>
<dbReference type="InterPro" id="IPR058834">
    <property type="entry name" value="Beta-barrel_ALG44"/>
</dbReference>
<proteinExistence type="predicted"/>
<dbReference type="Proteomes" id="UP000298049">
    <property type="component" value="Chromosome"/>
</dbReference>
<dbReference type="KEGG" id="hmi:soil367_08800"/>
<organism evidence="4 5">
    <name type="scientific">Hydrocarboniclastica marina</name>
    <dbReference type="NCBI Taxonomy" id="2259620"/>
    <lineage>
        <taxon>Bacteria</taxon>
        <taxon>Pseudomonadati</taxon>
        <taxon>Pseudomonadota</taxon>
        <taxon>Gammaproteobacteria</taxon>
        <taxon>Alteromonadales</taxon>
        <taxon>Alteromonadaceae</taxon>
        <taxon>Hydrocarboniclastica</taxon>
    </lineage>
</organism>
<name>A0A4P7XIA2_9ALTE</name>
<dbReference type="OrthoDB" id="6992861at2"/>
<dbReference type="InterPro" id="IPR009875">
    <property type="entry name" value="PilZ_domain"/>
</dbReference>
<gene>
    <name evidence="4" type="ORF">soil367_08800</name>
</gene>
<dbReference type="RefSeq" id="WP_136548734.1">
    <property type="nucleotide sequence ID" value="NZ_CP031093.1"/>
</dbReference>
<dbReference type="Pfam" id="PF25965">
    <property type="entry name" value="Beta-barrel_ALG44"/>
    <property type="match status" value="1"/>
</dbReference>
<feature type="domain" description="PilZ" evidence="2">
    <location>
        <begin position="18"/>
        <end position="120"/>
    </location>
</feature>
<dbReference type="Pfam" id="PF07238">
    <property type="entry name" value="PilZ"/>
    <property type="match status" value="1"/>
</dbReference>
<dbReference type="SUPFAM" id="SSF141371">
    <property type="entry name" value="PilZ domain-like"/>
    <property type="match status" value="1"/>
</dbReference>
<keyword evidence="1" id="KW-0812">Transmembrane</keyword>
<evidence type="ECO:0000259" key="2">
    <source>
        <dbReference type="Pfam" id="PF07238"/>
    </source>
</evidence>
<feature type="domain" description="ALG44 beta-barrel" evidence="3">
    <location>
        <begin position="317"/>
        <end position="388"/>
    </location>
</feature>
<evidence type="ECO:0000259" key="3">
    <source>
        <dbReference type="Pfam" id="PF25965"/>
    </source>
</evidence>
<dbReference type="Gene3D" id="2.40.10.220">
    <property type="entry name" value="predicted glycosyltransferase like domains"/>
    <property type="match status" value="1"/>
</dbReference>
<reference evidence="4 5" key="1">
    <citation type="submission" date="2018-07" db="EMBL/GenBank/DDBJ databases">
        <title>Marsedoiliclastica nanhaica gen. nov. sp. nov., a novel marine hydrocarbonoclastic bacterium isolated from an in-situ enriched hydrocarbon-degrading consortium in deep-sea sediment.</title>
        <authorList>
            <person name="Dong C."/>
            <person name="Ma T."/>
            <person name="Liu R."/>
            <person name="Shao Z."/>
        </authorList>
    </citation>
    <scope>NUCLEOTIDE SEQUENCE [LARGE SCALE GENOMIC DNA]</scope>
    <source>
        <strain evidence="5">soil36-7</strain>
    </source>
</reference>
<protein>
    <submittedName>
        <fullName evidence="4">PilZ domain-containing protein</fullName>
    </submittedName>
</protein>